<feature type="domain" description="Spondin-like TSP1" evidence="6">
    <location>
        <begin position="1300"/>
        <end position="1352"/>
    </location>
</feature>
<name>A0A813JB43_POLGL</name>
<dbReference type="InterPro" id="IPR051418">
    <property type="entry name" value="Spondin/Thrombospondin_T1"/>
</dbReference>
<dbReference type="SMART" id="SM00209">
    <property type="entry name" value="TSP1"/>
    <property type="match status" value="20"/>
</dbReference>
<keyword evidence="1" id="KW-0732">Signal</keyword>
<dbReference type="GO" id="GO:0031012">
    <property type="term" value="C:extracellular matrix"/>
    <property type="evidence" value="ECO:0007669"/>
    <property type="project" value="TreeGrafter"/>
</dbReference>
<organism evidence="7 8">
    <name type="scientific">Polarella glacialis</name>
    <name type="common">Dinoflagellate</name>
    <dbReference type="NCBI Taxonomy" id="89957"/>
    <lineage>
        <taxon>Eukaryota</taxon>
        <taxon>Sar</taxon>
        <taxon>Alveolata</taxon>
        <taxon>Dinophyceae</taxon>
        <taxon>Suessiales</taxon>
        <taxon>Suessiaceae</taxon>
        <taxon>Polarella</taxon>
    </lineage>
</organism>
<dbReference type="InterPro" id="IPR000884">
    <property type="entry name" value="TSP1_rpt"/>
</dbReference>
<dbReference type="InterPro" id="IPR036383">
    <property type="entry name" value="TSP1_rpt_sf"/>
</dbReference>
<sequence length="2516" mass="272059">MADKPPRVTQAYMCCTAVATDQRDGELERRLLLFASYACCQFDPRASIQLREVVPEVDVAAAGVVVAAAAAKTLDDGCRELGNLSFVASPSSLCWNGQAFALPAIAMTGLNGGDVKGALGASEGLGAPRFGAGEDDVLSKARLAAQEHLQALRQHMDQGAQALLRLESVVFTAAEQVRTERRALVDEKRVIAAERQRAEAELASHREELRRNSEELRTAREQLENERRQLQQLQVSTQVNTASSGHGFSAPTTKITQVPLVSPSRTPPQALAVAATPKAEPPTRVLVFGGFDGTADHRSTEVLDLKGMIFSVGPTMGVGRSGCAVAALDERRVLVAGGFDGSRSLDSTEVVDPVTLMVSPGPSMATRRNACAAVRLDIRRLLVIGGSDDASELDTTEVLDLETMSFSAGPRMGTRRNACAASLLDRGRLIVIGGSDGCSDLDTTEVLDLASMTFSAGPRMGTRRNFCATATLPVPGSANGAAGGNLLLVLGGSDGSSSLDSTEVLDVSQMAFRPGPSMGTWRSGCAAPALSDSLLGACCTRQVFFDRRRPGLPLQLLSFPLHLGSGEGGVEEARMAQARLLHALVALLAPAASGGVQVQDCHGEQTEWGSCLNPAACNQCTPVNCEFGEWGQWHAETCNGLRFRERIIRTKNNECGRPCEGEKVQSEAWFPESCKSAKHDDCKFSEWTQWSHCISKHPDEVPQENFAIVHIGRSSSSVKCVQTTVPMICDVDAGNVGRLDSHPDKFEVSRMGGRICAKRIDVDSHWSLDLVLRCKEIGDEMETVYIGSNAESSKRCVIPSAPVKCGNKAAQRGRTDHHPDTFSIYHEGGKICAARSDADAPWPDVDLVLYCEKDFTDAGAWLDLFGVRREGPISPSGGKTFSEDQQEQLGVDAYGKATDFAKFEVEVAALKATSRRNAHLDFAREDVQKIHIGTSEKHIKCVQTEVPVHCGADSGNAGRTDNYADVFEVYREGGKICVERIDTDSSWGIDLVLTCDKLDHLGKVDIGSSLHADTKCVKPTVPVKCDNFAAQRGRTDHHPDTFQIYHEGDLVCAKRTDYPNPWSLNLVLHCDQVLLPDWQMQVMATQSTRHREVLWDAGNQFGTQCTGATNETRACTNGAAVDCALADWHDWTSCSTTCGRGRHTRMRDVSQEARFGGLPCPQGSLLQTKTCSLQPCGHRDCALTAWTEWSKCTGEGVEQRFRRRDIRETPWGGGASCPPGLLETGPCPPPTTGLLQELLSGWSSWSRCDKSCGGGQTKRIRHLLPDTAAKDDAHLAAFALEEEAACNTQFCPHVSSPNDCSFTDWSSWSGCSADCGVGARTRDRRVSNLAGPGGRGCEDSLMETAQCSLDQCYKADCSWGQWSGWSGCPVTCGGGMARRHRSVAIAPKNGGKICEPLAMAEAAPCNSQSCSPPCQDGLWGTWQEWTQCSATCSASFKSRRRDMEVPPNHCGTPASGLQEQFVACPDLPPCHETQADDCQVSSWSAWSACSCSCFGIRERNRGIKVFATEGGQACDQSLRVIEACNPMVSESAAPGGCERLPATPKPVDCVLSDWIAWSACTVSCGGGQRGRHRKVTENPSKGGKPCEDVLAVTEPCGHAECPHAACQDCVIGPWQDWSGCTGCDGQKRRHRNIERLPDKCGKTCNTLVVKETTGCADQSQCDEGSGYCVWSPWSGSTGCFGYGAVTTMRSRSLHFTSYNPRSGYLFQGDDAMTKCAGAQVNVSSCPKQNRPEFLEPKCIPVDCEFSEWNDWSESFTVDLCQRARAVVRTNNECGKPCSGPLETTKVCEHDRVPKDCVIAAWSEWSYCTGSSENAQKYRDRQVLQEPGFGGTPCEGSLHDTLPCNGHPQVNCQVGAWNGWGACSQSCGAGWQARERRVLLVASEGADRCTQELSQLQPCSGQSCDQTSEIVADCQLGEWESWGHCQEDGQRYRSRGIAIPAMGGGKACEDVLMQAQACNAGILDCQVSAWSEWGNCDRTCANGQAKRQRQIQRFPQNGGKPCPGDLMETIGCGVPCNHGHELDCVENSWSEWSTCSGSCGMGVETRTREVKSLRTNGGMGCQGPLGQTRQCHNTFPCTRKEDCEWNAWNGWGQCSVSCGGGMQNRERRVLRIPEHGGALCEGGATVEVQACGTQACHKEVCHDSLWANWQEWSPCSASCSGGTTFRIRAIALMGNSCGKQALGEDRETAFCNIQRCHGSVDCRFSSWEAWSSCSSTCDGTKSRARTVEEHGLLHGAFCLGPIVEVSPCQPGVGESQPTGCGLAKPQDCELSDWVSWGTCSATCGGGEHERSRFIVAHAADRVARFIGIMSCTGALSEVRGCARQPCESSQPVSCKLGEWQEWQVCDRCDGERKRYRHILSYAAHGGSHCKAFDGEELGSCPRSCNEQFCGWASWESWSACIGCGTGSTRFRRRMLNLTDNSEDAPPETTLLPLPGELLAKYALLPGEVKDLETHRQYELVLAFASGIVSVVLGLGVLRARGSAQRRSETEGAGYQHLHLYRANDMELAGMDSTRMTL</sequence>
<evidence type="ECO:0000259" key="6">
    <source>
        <dbReference type="Pfam" id="PF19028"/>
    </source>
</evidence>
<dbReference type="SUPFAM" id="SSF117281">
    <property type="entry name" value="Kelch motif"/>
    <property type="match status" value="2"/>
</dbReference>
<feature type="transmembrane region" description="Helical" evidence="5">
    <location>
        <begin position="2458"/>
        <end position="2476"/>
    </location>
</feature>
<feature type="domain" description="Spondin-like TSP1" evidence="6">
    <location>
        <begin position="1851"/>
        <end position="1903"/>
    </location>
</feature>
<dbReference type="PROSITE" id="PS50092">
    <property type="entry name" value="TSP1"/>
    <property type="match status" value="18"/>
</dbReference>
<proteinExistence type="predicted"/>
<comment type="caution">
    <text evidence="7">The sequence shown here is derived from an EMBL/GenBank/DDBJ whole genome shotgun (WGS) entry which is preliminary data.</text>
</comment>
<evidence type="ECO:0000256" key="1">
    <source>
        <dbReference type="ARBA" id="ARBA00022729"/>
    </source>
</evidence>
<evidence type="ECO:0000313" key="8">
    <source>
        <dbReference type="Proteomes" id="UP000626109"/>
    </source>
</evidence>
<protein>
    <recommendedName>
        <fullName evidence="6">Spondin-like TSP1 domain-containing protein</fullName>
    </recommendedName>
</protein>
<dbReference type="Pfam" id="PF01344">
    <property type="entry name" value="Kelch_1"/>
    <property type="match status" value="2"/>
</dbReference>
<keyword evidence="2" id="KW-1015">Disulfide bond</keyword>
<dbReference type="Gene3D" id="2.20.100.10">
    <property type="entry name" value="Thrombospondin type-1 (TSP1) repeat"/>
    <property type="match status" value="18"/>
</dbReference>
<dbReference type="InterPro" id="IPR015915">
    <property type="entry name" value="Kelch-typ_b-propeller"/>
</dbReference>
<evidence type="ECO:0000256" key="5">
    <source>
        <dbReference type="SAM" id="Phobius"/>
    </source>
</evidence>
<dbReference type="SMART" id="SM00612">
    <property type="entry name" value="Kelch"/>
    <property type="match status" value="5"/>
</dbReference>
<gene>
    <name evidence="7" type="ORF">PGLA2088_LOCUS17843</name>
</gene>
<dbReference type="EMBL" id="CAJNNW010024312">
    <property type="protein sequence ID" value="CAE8672020.1"/>
    <property type="molecule type" value="Genomic_DNA"/>
</dbReference>
<dbReference type="GO" id="GO:0007155">
    <property type="term" value="P:cell adhesion"/>
    <property type="evidence" value="ECO:0007669"/>
    <property type="project" value="TreeGrafter"/>
</dbReference>
<feature type="domain" description="Spondin-like TSP1" evidence="6">
    <location>
        <begin position="1123"/>
        <end position="1176"/>
    </location>
</feature>
<keyword evidence="4" id="KW-0175">Coiled coil</keyword>
<reference evidence="7" key="1">
    <citation type="submission" date="2021-02" db="EMBL/GenBank/DDBJ databases">
        <authorList>
            <person name="Dougan E. K."/>
            <person name="Rhodes N."/>
            <person name="Thang M."/>
            <person name="Chan C."/>
        </authorList>
    </citation>
    <scope>NUCLEOTIDE SEQUENCE</scope>
</reference>
<keyword evidence="5" id="KW-1133">Transmembrane helix</keyword>
<evidence type="ECO:0000256" key="3">
    <source>
        <dbReference type="ARBA" id="ARBA00023180"/>
    </source>
</evidence>
<feature type="domain" description="Spondin-like TSP1" evidence="6">
    <location>
        <begin position="1357"/>
        <end position="1410"/>
    </location>
</feature>
<dbReference type="Pfam" id="PF19028">
    <property type="entry name" value="TSP1_spondin"/>
    <property type="match status" value="6"/>
</dbReference>
<feature type="domain" description="Spondin-like TSP1" evidence="6">
    <location>
        <begin position="1549"/>
        <end position="1601"/>
    </location>
</feature>
<feature type="domain" description="Spondin-like TSP1" evidence="6">
    <location>
        <begin position="1964"/>
        <end position="2012"/>
    </location>
</feature>
<dbReference type="Gene3D" id="2.120.10.80">
    <property type="entry name" value="Kelch-type beta propeller"/>
    <property type="match status" value="2"/>
</dbReference>
<dbReference type="SUPFAM" id="SSF82895">
    <property type="entry name" value="TSP-1 type 1 repeat"/>
    <property type="match status" value="16"/>
</dbReference>
<dbReference type="Pfam" id="PF00090">
    <property type="entry name" value="TSP_1"/>
    <property type="match status" value="11"/>
</dbReference>
<feature type="coiled-coil region" evidence="4">
    <location>
        <begin position="181"/>
        <end position="240"/>
    </location>
</feature>
<keyword evidence="5" id="KW-0472">Membrane</keyword>
<dbReference type="PANTHER" id="PTHR11311:SF15">
    <property type="entry name" value="SPONDIN-2"/>
    <property type="match status" value="1"/>
</dbReference>
<dbReference type="InterPro" id="IPR044004">
    <property type="entry name" value="TSP1_spondin_dom"/>
</dbReference>
<accession>A0A813JB43</accession>
<evidence type="ECO:0000313" key="7">
    <source>
        <dbReference type="EMBL" id="CAE8672020.1"/>
    </source>
</evidence>
<dbReference type="PANTHER" id="PTHR11311">
    <property type="entry name" value="SPONDIN"/>
    <property type="match status" value="1"/>
</dbReference>
<evidence type="ECO:0000256" key="2">
    <source>
        <dbReference type="ARBA" id="ARBA00023157"/>
    </source>
</evidence>
<dbReference type="InterPro" id="IPR006652">
    <property type="entry name" value="Kelch_1"/>
</dbReference>
<evidence type="ECO:0000256" key="4">
    <source>
        <dbReference type="SAM" id="Coils"/>
    </source>
</evidence>
<keyword evidence="5" id="KW-0812">Transmembrane</keyword>
<keyword evidence="3" id="KW-0325">Glycoprotein</keyword>
<dbReference type="Proteomes" id="UP000626109">
    <property type="component" value="Unassembled WGS sequence"/>
</dbReference>